<keyword evidence="3" id="KW-1185">Reference proteome</keyword>
<dbReference type="AlphaFoldDB" id="A0A2X0VKP0"/>
<keyword evidence="1" id="KW-0812">Transmembrane</keyword>
<feature type="transmembrane region" description="Helical" evidence="1">
    <location>
        <begin position="191"/>
        <end position="213"/>
    </location>
</feature>
<sequence>MSDSFESFDASIKNHGTKGVVLFLKGRGLNDCPMTDRGREILIKLYKRHGNELIPNWPVPDEINDRYYKLNLEFDSGAMVSRLPGSIVQSVLESGDDSFDLMIRGHKREIKVECLKQGAISKDQALGKEVNFSTEYVDTHSNTDNTENTATQDQALKVDNNRQAADASFKTAAQSSPVNESQAQSKGSNKILLIAGLATLALALIAAIIYFLFFKGAQVDTQVTQTEQAQQQTAGTQADAKPQAVEPVAVQTPSTTGKCSVDSGYDSSVIATCAKEGSRDEIIGFIKQAVADSKCESAVNVLLYRARNEKSDPTFAFKLAQFYDSKSSLSLPCLNKDDKAAMYYYDIARALEKQ</sequence>
<dbReference type="Proteomes" id="UP000250086">
    <property type="component" value="Unassembled WGS sequence"/>
</dbReference>
<evidence type="ECO:0000313" key="2">
    <source>
        <dbReference type="EMBL" id="SPT70028.1"/>
    </source>
</evidence>
<dbReference type="EMBL" id="UAPV01000001">
    <property type="protein sequence ID" value="SPT70028.1"/>
    <property type="molecule type" value="Genomic_DNA"/>
</dbReference>
<keyword evidence="1" id="KW-1133">Transmembrane helix</keyword>
<name>A0A2X0VKP0_9GAMM</name>
<protein>
    <submittedName>
        <fullName evidence="2">Uncharacterized protein</fullName>
    </submittedName>
</protein>
<proteinExistence type="predicted"/>
<reference evidence="2 3" key="1">
    <citation type="submission" date="2018-06" db="EMBL/GenBank/DDBJ databases">
        <authorList>
            <consortium name="Pathogen Informatics"/>
            <person name="Doyle S."/>
        </authorList>
    </citation>
    <scope>NUCLEOTIDE SEQUENCE [LARGE SCALE GENOMIC DNA]</scope>
    <source>
        <strain evidence="2 3">NCTC13093</strain>
    </source>
</reference>
<organism evidence="2 3">
    <name type="scientific">Anaerobiospirillum thomasii</name>
    <dbReference type="NCBI Taxonomy" id="179995"/>
    <lineage>
        <taxon>Bacteria</taxon>
        <taxon>Pseudomonadati</taxon>
        <taxon>Pseudomonadota</taxon>
        <taxon>Gammaproteobacteria</taxon>
        <taxon>Aeromonadales</taxon>
        <taxon>Succinivibrionaceae</taxon>
        <taxon>Anaerobiospirillum</taxon>
    </lineage>
</organism>
<gene>
    <name evidence="2" type="ORF">NCTC13093_01432</name>
</gene>
<evidence type="ECO:0000313" key="3">
    <source>
        <dbReference type="Proteomes" id="UP000250086"/>
    </source>
</evidence>
<evidence type="ECO:0000256" key="1">
    <source>
        <dbReference type="SAM" id="Phobius"/>
    </source>
</evidence>
<keyword evidence="1" id="KW-0472">Membrane</keyword>
<dbReference type="RefSeq" id="WP_113744141.1">
    <property type="nucleotide sequence ID" value="NZ_UAPV01000001.1"/>
</dbReference>
<accession>A0A2X0VKP0</accession>